<keyword evidence="2" id="KW-1185">Reference proteome</keyword>
<dbReference type="AlphaFoldDB" id="A0A5B7JR26"/>
<accession>A0A5B7JR26</accession>
<reference evidence="1 2" key="1">
    <citation type="submission" date="2019-05" db="EMBL/GenBank/DDBJ databases">
        <title>Another draft genome of Portunus trituberculatus and its Hox gene families provides insights of decapod evolution.</title>
        <authorList>
            <person name="Jeong J.-H."/>
            <person name="Song I."/>
            <person name="Kim S."/>
            <person name="Choi T."/>
            <person name="Kim D."/>
            <person name="Ryu S."/>
            <person name="Kim W."/>
        </authorList>
    </citation>
    <scope>NUCLEOTIDE SEQUENCE [LARGE SCALE GENOMIC DNA]</scope>
    <source>
        <tissue evidence="1">Muscle</tissue>
    </source>
</reference>
<sequence length="97" mass="10581">MYPRAGCCVVCRLQHRGRNTCICFLACVPERCLALPSHCCQPHTWPIKPRSPGRRASDGFFALGHDFQLFPLIGSAAGEKGRCRGVAARPPKSASTK</sequence>
<name>A0A5B7JR26_PORTR</name>
<dbReference type="Proteomes" id="UP000324222">
    <property type="component" value="Unassembled WGS sequence"/>
</dbReference>
<gene>
    <name evidence="1" type="ORF">E2C01_090785</name>
</gene>
<evidence type="ECO:0000313" key="1">
    <source>
        <dbReference type="EMBL" id="MPC95567.1"/>
    </source>
</evidence>
<protein>
    <submittedName>
        <fullName evidence="1">Uncharacterized protein</fullName>
    </submittedName>
</protein>
<dbReference type="EMBL" id="VSRR010102743">
    <property type="protein sequence ID" value="MPC95567.1"/>
    <property type="molecule type" value="Genomic_DNA"/>
</dbReference>
<proteinExistence type="predicted"/>
<organism evidence="1 2">
    <name type="scientific">Portunus trituberculatus</name>
    <name type="common">Swimming crab</name>
    <name type="synonym">Neptunus trituberculatus</name>
    <dbReference type="NCBI Taxonomy" id="210409"/>
    <lineage>
        <taxon>Eukaryota</taxon>
        <taxon>Metazoa</taxon>
        <taxon>Ecdysozoa</taxon>
        <taxon>Arthropoda</taxon>
        <taxon>Crustacea</taxon>
        <taxon>Multicrustacea</taxon>
        <taxon>Malacostraca</taxon>
        <taxon>Eumalacostraca</taxon>
        <taxon>Eucarida</taxon>
        <taxon>Decapoda</taxon>
        <taxon>Pleocyemata</taxon>
        <taxon>Brachyura</taxon>
        <taxon>Eubrachyura</taxon>
        <taxon>Portunoidea</taxon>
        <taxon>Portunidae</taxon>
        <taxon>Portuninae</taxon>
        <taxon>Portunus</taxon>
    </lineage>
</organism>
<evidence type="ECO:0000313" key="2">
    <source>
        <dbReference type="Proteomes" id="UP000324222"/>
    </source>
</evidence>
<comment type="caution">
    <text evidence="1">The sequence shown here is derived from an EMBL/GenBank/DDBJ whole genome shotgun (WGS) entry which is preliminary data.</text>
</comment>